<evidence type="ECO:0000313" key="1">
    <source>
        <dbReference type="EMBL" id="UJO19264.1"/>
    </source>
</evidence>
<sequence>MPAPPLFYLLQHRLLPPPAPNANQLRRHILATPSTNNVSPPSALTRVFAIPELLEQVLLDLAVQSSHYICGLEPATTMARCQSVNRTFHAAVRQSLKIQRLVQNVPEPNTRQPLGPLALRPLDQRLEWLFGKLSLTLTNYCRYRGKDCHYRLLAGYRPPFYSRTPRFVRFRQRHNAPEASWRRVKCHYQQSICYGAIEFGFIAKVYGTIEYGPGSTLDTVFDSLCAILDKAKRYNGVYGEDGDLAEGAEMRWILARESMYALSVAWKSLRGRVV</sequence>
<protein>
    <submittedName>
        <fullName evidence="1">Uncharacterized protein</fullName>
    </submittedName>
</protein>
<proteinExistence type="predicted"/>
<dbReference type="EMBL" id="CP090168">
    <property type="protein sequence ID" value="UJO19264.1"/>
    <property type="molecule type" value="Genomic_DNA"/>
</dbReference>
<keyword evidence="2" id="KW-1185">Reference proteome</keyword>
<dbReference type="RefSeq" id="XP_047763630.1">
    <property type="nucleotide sequence ID" value="XM_047906235.1"/>
</dbReference>
<dbReference type="AlphaFoldDB" id="A0A9Q8PB68"/>
<reference evidence="1" key="1">
    <citation type="submission" date="2021-12" db="EMBL/GenBank/DDBJ databases">
        <authorList>
            <person name="Zaccaron A."/>
            <person name="Stergiopoulos I."/>
        </authorList>
    </citation>
    <scope>NUCLEOTIDE SEQUENCE</scope>
    <source>
        <strain evidence="1">Race5_Kim</strain>
    </source>
</reference>
<dbReference type="GeneID" id="71986965"/>
<name>A0A9Q8PB68_PASFU</name>
<organism evidence="1 2">
    <name type="scientific">Passalora fulva</name>
    <name type="common">Tomato leaf mold</name>
    <name type="synonym">Cladosporium fulvum</name>
    <dbReference type="NCBI Taxonomy" id="5499"/>
    <lineage>
        <taxon>Eukaryota</taxon>
        <taxon>Fungi</taxon>
        <taxon>Dikarya</taxon>
        <taxon>Ascomycota</taxon>
        <taxon>Pezizomycotina</taxon>
        <taxon>Dothideomycetes</taxon>
        <taxon>Dothideomycetidae</taxon>
        <taxon>Mycosphaerellales</taxon>
        <taxon>Mycosphaerellaceae</taxon>
        <taxon>Fulvia</taxon>
    </lineage>
</organism>
<reference evidence="1" key="2">
    <citation type="journal article" date="2022" name="Microb. Genom.">
        <title>A chromosome-scale genome assembly of the tomato pathogen Cladosporium fulvum reveals a compartmentalized genome architecture and the presence of a dispensable chromosome.</title>
        <authorList>
            <person name="Zaccaron A.Z."/>
            <person name="Chen L.H."/>
            <person name="Samaras A."/>
            <person name="Stergiopoulos I."/>
        </authorList>
    </citation>
    <scope>NUCLEOTIDE SEQUENCE</scope>
    <source>
        <strain evidence="1">Race5_Kim</strain>
    </source>
</reference>
<evidence type="ECO:0000313" key="2">
    <source>
        <dbReference type="Proteomes" id="UP000756132"/>
    </source>
</evidence>
<dbReference type="KEGG" id="ffu:CLAFUR5_07087"/>
<dbReference type="OrthoDB" id="3650500at2759"/>
<accession>A0A9Q8PB68</accession>
<gene>
    <name evidence="1" type="ORF">CLAFUR5_07087</name>
</gene>
<dbReference type="Proteomes" id="UP000756132">
    <property type="component" value="Chromosome 6"/>
</dbReference>